<evidence type="ECO:0000313" key="5">
    <source>
        <dbReference type="EMBL" id="PRQ07896.1"/>
    </source>
</evidence>
<evidence type="ECO:0000313" key="6">
    <source>
        <dbReference type="Proteomes" id="UP000238823"/>
    </source>
</evidence>
<dbReference type="Proteomes" id="UP000238823">
    <property type="component" value="Unassembled WGS sequence"/>
</dbReference>
<feature type="transmembrane region" description="Helical" evidence="4">
    <location>
        <begin position="232"/>
        <end position="249"/>
    </location>
</feature>
<dbReference type="InterPro" id="IPR036291">
    <property type="entry name" value="NAD(P)-bd_dom_sf"/>
</dbReference>
<sequence>MDVSGKLVVITGASQGMGASTSLALGSQGARVILVARTEAKLQAIADQITAAGGEAHVRPCDLSDPASVTALGEDVVRSLGVPDVIINNAGAGRWLAVDETPLEEAVQMMQAPYFAAFFVTRVFLPAMIERRSGLIVNVQSPMSRVVAGGCTGYAACRWALRGFNEGLRADLRGTGVKVTEVMFGEVTSDYWENNPGAKERLPGIANVLIPTMTTQQVGAAMIKAIRAERRVFMRPFMLTVTVGLLWMFPGVVRWLTVSTGWQRGGG</sequence>
<dbReference type="EC" id="1.2.1.-" evidence="5"/>
<protein>
    <submittedName>
        <fullName evidence="5">Fatty acyl-CoA reductase</fullName>
        <ecNumber evidence="5">1.2.1.-</ecNumber>
    </submittedName>
</protein>
<dbReference type="EMBL" id="PVNL01000047">
    <property type="protein sequence ID" value="PRQ07896.1"/>
    <property type="molecule type" value="Genomic_DNA"/>
</dbReference>
<dbReference type="PANTHER" id="PTHR44196">
    <property type="entry name" value="DEHYDROGENASE/REDUCTASE SDR FAMILY MEMBER 7B"/>
    <property type="match status" value="1"/>
</dbReference>
<evidence type="ECO:0000256" key="4">
    <source>
        <dbReference type="SAM" id="Phobius"/>
    </source>
</evidence>
<gene>
    <name evidence="5" type="primary">acr1_2</name>
    <name evidence="5" type="ORF">ENSA7_23350</name>
</gene>
<keyword evidence="4" id="KW-0472">Membrane</keyword>
<dbReference type="RefSeq" id="WP_181233658.1">
    <property type="nucleotide sequence ID" value="NZ_PVNL01000047.1"/>
</dbReference>
<dbReference type="Pfam" id="PF00106">
    <property type="entry name" value="adh_short"/>
    <property type="match status" value="1"/>
</dbReference>
<evidence type="ECO:0000256" key="2">
    <source>
        <dbReference type="ARBA" id="ARBA00023002"/>
    </source>
</evidence>
<organism evidence="5 6">
    <name type="scientific">Enhygromyxa salina</name>
    <dbReference type="NCBI Taxonomy" id="215803"/>
    <lineage>
        <taxon>Bacteria</taxon>
        <taxon>Pseudomonadati</taxon>
        <taxon>Myxococcota</taxon>
        <taxon>Polyangia</taxon>
        <taxon>Nannocystales</taxon>
        <taxon>Nannocystaceae</taxon>
        <taxon>Enhygromyxa</taxon>
    </lineage>
</organism>
<dbReference type="Gene3D" id="3.40.50.720">
    <property type="entry name" value="NAD(P)-binding Rossmann-like Domain"/>
    <property type="match status" value="1"/>
</dbReference>
<dbReference type="InterPro" id="IPR002347">
    <property type="entry name" value="SDR_fam"/>
</dbReference>
<proteinExistence type="inferred from homology"/>
<comment type="similarity">
    <text evidence="1 3">Belongs to the short-chain dehydrogenases/reductases (SDR) family.</text>
</comment>
<dbReference type="GO" id="GO:0016491">
    <property type="term" value="F:oxidoreductase activity"/>
    <property type="evidence" value="ECO:0007669"/>
    <property type="project" value="UniProtKB-KW"/>
</dbReference>
<keyword evidence="2 5" id="KW-0560">Oxidoreductase</keyword>
<dbReference type="PANTHER" id="PTHR44196:SF1">
    <property type="entry name" value="DEHYDROGENASE_REDUCTASE SDR FAMILY MEMBER 7B"/>
    <property type="match status" value="1"/>
</dbReference>
<dbReference type="SUPFAM" id="SSF51735">
    <property type="entry name" value="NAD(P)-binding Rossmann-fold domains"/>
    <property type="match status" value="1"/>
</dbReference>
<dbReference type="GO" id="GO:0016020">
    <property type="term" value="C:membrane"/>
    <property type="evidence" value="ECO:0007669"/>
    <property type="project" value="TreeGrafter"/>
</dbReference>
<name>A0A2S9YS28_9BACT</name>
<keyword evidence="4" id="KW-1133">Transmembrane helix</keyword>
<keyword evidence="4" id="KW-0812">Transmembrane</keyword>
<evidence type="ECO:0000256" key="1">
    <source>
        <dbReference type="ARBA" id="ARBA00006484"/>
    </source>
</evidence>
<reference evidence="5 6" key="1">
    <citation type="submission" date="2018-03" db="EMBL/GenBank/DDBJ databases">
        <title>Draft Genome Sequences of the Obligatory Marine Myxobacteria Enhygromyxa salina SWB007.</title>
        <authorList>
            <person name="Poehlein A."/>
            <person name="Moghaddam J.A."/>
            <person name="Harms H."/>
            <person name="Alanjari M."/>
            <person name="Koenig G.M."/>
            <person name="Daniel R."/>
            <person name="Schaeberle T.F."/>
        </authorList>
    </citation>
    <scope>NUCLEOTIDE SEQUENCE [LARGE SCALE GENOMIC DNA]</scope>
    <source>
        <strain evidence="5 6">SWB007</strain>
    </source>
</reference>
<evidence type="ECO:0000256" key="3">
    <source>
        <dbReference type="RuleBase" id="RU000363"/>
    </source>
</evidence>
<comment type="caution">
    <text evidence="5">The sequence shown here is derived from an EMBL/GenBank/DDBJ whole genome shotgun (WGS) entry which is preliminary data.</text>
</comment>
<dbReference type="PRINTS" id="PR00081">
    <property type="entry name" value="GDHRDH"/>
</dbReference>
<dbReference type="PRINTS" id="PR00080">
    <property type="entry name" value="SDRFAMILY"/>
</dbReference>
<accession>A0A2S9YS28</accession>
<dbReference type="AlphaFoldDB" id="A0A2S9YS28"/>